<evidence type="ECO:0000256" key="2">
    <source>
        <dbReference type="ARBA" id="ARBA00010663"/>
    </source>
</evidence>
<feature type="transmembrane region" description="Helical" evidence="11">
    <location>
        <begin position="158"/>
        <end position="178"/>
    </location>
</feature>
<keyword evidence="3 9" id="KW-0812">Transmembrane</keyword>
<keyword evidence="7 9" id="KW-0675">Receptor</keyword>
<feature type="transmembrane region" description="Helical" evidence="11">
    <location>
        <begin position="267"/>
        <end position="285"/>
    </location>
</feature>
<evidence type="ECO:0000256" key="6">
    <source>
        <dbReference type="ARBA" id="ARBA00023136"/>
    </source>
</evidence>
<organism evidence="13 14">
    <name type="scientific">Loxostege sticticalis</name>
    <name type="common">Beet webworm moth</name>
    <dbReference type="NCBI Taxonomy" id="481309"/>
    <lineage>
        <taxon>Eukaryota</taxon>
        <taxon>Metazoa</taxon>
        <taxon>Ecdysozoa</taxon>
        <taxon>Arthropoda</taxon>
        <taxon>Hexapoda</taxon>
        <taxon>Insecta</taxon>
        <taxon>Pterygota</taxon>
        <taxon>Neoptera</taxon>
        <taxon>Endopterygota</taxon>
        <taxon>Lepidoptera</taxon>
        <taxon>Glossata</taxon>
        <taxon>Ditrysia</taxon>
        <taxon>Pyraloidea</taxon>
        <taxon>Crambidae</taxon>
        <taxon>Pyraustinae</taxon>
        <taxon>Loxostege</taxon>
    </lineage>
</organism>
<feature type="compositionally biased region" description="Low complexity" evidence="10">
    <location>
        <begin position="727"/>
        <end position="742"/>
    </location>
</feature>
<feature type="transmembrane region" description="Helical" evidence="11">
    <location>
        <begin position="77"/>
        <end position="96"/>
    </location>
</feature>
<evidence type="ECO:0000256" key="4">
    <source>
        <dbReference type="ARBA" id="ARBA00022989"/>
    </source>
</evidence>
<gene>
    <name evidence="13" type="ORF">ABMA28_002029</name>
</gene>
<feature type="compositionally biased region" description="Polar residues" evidence="10">
    <location>
        <begin position="692"/>
        <end position="704"/>
    </location>
</feature>
<feature type="transmembrane region" description="Helical" evidence="11">
    <location>
        <begin position="206"/>
        <end position="228"/>
    </location>
</feature>
<evidence type="ECO:0000256" key="3">
    <source>
        <dbReference type="ARBA" id="ARBA00022692"/>
    </source>
</evidence>
<reference evidence="13 14" key="1">
    <citation type="submission" date="2024-06" db="EMBL/GenBank/DDBJ databases">
        <title>A chromosome-level genome assembly of beet webworm, Loxostege sticticalis.</title>
        <authorList>
            <person name="Zhang Y."/>
        </authorList>
    </citation>
    <scope>NUCLEOTIDE SEQUENCE [LARGE SCALE GENOMIC DNA]</scope>
    <source>
        <strain evidence="13">AQ028</strain>
        <tissue evidence="13">Male pupae</tissue>
    </source>
</reference>
<evidence type="ECO:0000256" key="9">
    <source>
        <dbReference type="RuleBase" id="RU000688"/>
    </source>
</evidence>
<keyword evidence="4 11" id="KW-1133">Transmembrane helix</keyword>
<dbReference type="InterPro" id="IPR017452">
    <property type="entry name" value="GPCR_Rhodpsn_7TM"/>
</dbReference>
<keyword evidence="8 9" id="KW-0807">Transducer</keyword>
<feature type="transmembrane region" description="Helical" evidence="11">
    <location>
        <begin position="45"/>
        <end position="65"/>
    </location>
</feature>
<feature type="region of interest" description="Disordered" evidence="10">
    <location>
        <begin position="674"/>
        <end position="742"/>
    </location>
</feature>
<protein>
    <recommendedName>
        <fullName evidence="12">G-protein coupled receptors family 1 profile domain-containing protein</fullName>
    </recommendedName>
</protein>
<feature type="region of interest" description="Disordered" evidence="10">
    <location>
        <begin position="1"/>
        <end position="30"/>
    </location>
</feature>
<evidence type="ECO:0000259" key="12">
    <source>
        <dbReference type="PROSITE" id="PS50262"/>
    </source>
</evidence>
<dbReference type="SUPFAM" id="SSF81321">
    <property type="entry name" value="Family A G protein-coupled receptor-like"/>
    <property type="match status" value="1"/>
</dbReference>
<evidence type="ECO:0000256" key="8">
    <source>
        <dbReference type="ARBA" id="ARBA00023224"/>
    </source>
</evidence>
<feature type="compositionally biased region" description="Polar residues" evidence="10">
    <location>
        <begin position="1"/>
        <end position="21"/>
    </location>
</feature>
<comment type="caution">
    <text evidence="13">The sequence shown here is derived from an EMBL/GenBank/DDBJ whole genome shotgun (WGS) entry which is preliminary data.</text>
</comment>
<evidence type="ECO:0000313" key="14">
    <source>
        <dbReference type="Proteomes" id="UP001549921"/>
    </source>
</evidence>
<dbReference type="Gene3D" id="1.20.1070.10">
    <property type="entry name" value="Rhodopsin 7-helix transmembrane proteins"/>
    <property type="match status" value="1"/>
</dbReference>
<dbReference type="InterPro" id="IPR000276">
    <property type="entry name" value="GPCR_Rhodpsn"/>
</dbReference>
<dbReference type="CDD" id="cd15134">
    <property type="entry name" value="7tmA_capaR"/>
    <property type="match status" value="1"/>
</dbReference>
<evidence type="ECO:0000256" key="10">
    <source>
        <dbReference type="SAM" id="MobiDB-lite"/>
    </source>
</evidence>
<sequence>MPTTTTMEWDNSSDWSVTNETNRSDSRSSAYAEPDSLDLLVPLSIIYTIIFVAGILGNISTCVVIARNRSMHTATNFYLFSLAISDLILLVCGLPIELHRMWNPSTYPLGEAHCIALGLASETSANATVLTITAFTVERYIAICRPFMSHTMSKLSRAVRFIIAIWVCALCTAIPQAMQFGIVTLVDNGQTTIVCTVKGPGVHQVFIISSFIFFVVPMSVISVLYALIGVKLRTSRVLHPKKKWSMESNERCSTSTRYRSGTSQRRVIRMLVAVALSFFVCWAPFHVQRLLAIYGKSMEHPSDTFYQVYIVLTCLSGVLYFLSTAINPILYNIMSNKFRNAFKMTLTNWCGRSSGPRIGRTYSALLASQRQRNGVANSEPGLRRLRRLSTATTQLCDAPPRAKVIIMKRKSNDSEHIEKKIRKLEKKLLKQKEKLNHERGSPDLNIIIESPSQEGTSSTVPQLPDPEPQTMTADEEQPGCSYTESEAQPFEEVPEEFLLALGEEGKINEDKGQNINQQIAERWTNIIKLGIKKDNLQTLLNKYPSPANFPMAIAPKLNPEIVTAVSENVLKRDKKFEYKQNLTGKVLSCLGLMLTDIMKGNLNSIKMIEGINDAAKILCNMNHYDSITRRHFVLTSVQSCVKQAITDVPADIYLFGENLNERVKTAKAIERSGSALKQPQTFKKQIVKDSQHSTNKNLNWKSPSQRPPPKKNNNYGGGRKNQHQTKKTYNNKQQQSKPARRY</sequence>
<evidence type="ECO:0000256" key="7">
    <source>
        <dbReference type="ARBA" id="ARBA00023170"/>
    </source>
</evidence>
<feature type="transmembrane region" description="Helical" evidence="11">
    <location>
        <begin position="305"/>
        <end position="330"/>
    </location>
</feature>
<evidence type="ECO:0000256" key="11">
    <source>
        <dbReference type="SAM" id="Phobius"/>
    </source>
</evidence>
<keyword evidence="6 11" id="KW-0472">Membrane</keyword>
<dbReference type="GO" id="GO:0004930">
    <property type="term" value="F:G protein-coupled receptor activity"/>
    <property type="evidence" value="ECO:0007669"/>
    <property type="project" value="UniProtKB-KW"/>
</dbReference>
<dbReference type="PRINTS" id="PR00237">
    <property type="entry name" value="GPCRRHODOPSN"/>
</dbReference>
<dbReference type="PROSITE" id="PS50262">
    <property type="entry name" value="G_PROTEIN_RECEP_F1_2"/>
    <property type="match status" value="1"/>
</dbReference>
<dbReference type="PROSITE" id="PS00237">
    <property type="entry name" value="G_PROTEIN_RECEP_F1_1"/>
    <property type="match status" value="1"/>
</dbReference>
<name>A0ABD0SZH3_LOXSC</name>
<proteinExistence type="inferred from homology"/>
<feature type="compositionally biased region" description="Polar residues" evidence="10">
    <location>
        <begin position="450"/>
        <end position="461"/>
    </location>
</feature>
<accession>A0ABD0SZH3</accession>
<dbReference type="SMART" id="SM01381">
    <property type="entry name" value="7TM_GPCR_Srsx"/>
    <property type="match status" value="1"/>
</dbReference>
<feature type="domain" description="G-protein coupled receptors family 1 profile" evidence="12">
    <location>
        <begin position="57"/>
        <end position="331"/>
    </location>
</feature>
<dbReference type="AlphaFoldDB" id="A0ABD0SZH3"/>
<feature type="transmembrane region" description="Helical" evidence="11">
    <location>
        <begin position="116"/>
        <end position="137"/>
    </location>
</feature>
<evidence type="ECO:0000256" key="1">
    <source>
        <dbReference type="ARBA" id="ARBA00004141"/>
    </source>
</evidence>
<dbReference type="Pfam" id="PF00001">
    <property type="entry name" value="7tm_1"/>
    <property type="match status" value="1"/>
</dbReference>
<dbReference type="PANTHER" id="PTHR24243:SF208">
    <property type="entry name" value="PYROKININ-1 RECEPTOR"/>
    <property type="match status" value="1"/>
</dbReference>
<evidence type="ECO:0000313" key="13">
    <source>
        <dbReference type="EMBL" id="KAL0831162.1"/>
    </source>
</evidence>
<dbReference type="EMBL" id="JBEDNZ010000012">
    <property type="protein sequence ID" value="KAL0831162.1"/>
    <property type="molecule type" value="Genomic_DNA"/>
</dbReference>
<keyword evidence="5 9" id="KW-0297">G-protein coupled receptor</keyword>
<dbReference type="GO" id="GO:0016020">
    <property type="term" value="C:membrane"/>
    <property type="evidence" value="ECO:0007669"/>
    <property type="project" value="UniProtKB-SubCell"/>
</dbReference>
<feature type="region of interest" description="Disordered" evidence="10">
    <location>
        <begin position="433"/>
        <end position="488"/>
    </location>
</feature>
<dbReference type="PANTHER" id="PTHR24243">
    <property type="entry name" value="G-PROTEIN COUPLED RECEPTOR"/>
    <property type="match status" value="1"/>
</dbReference>
<comment type="similarity">
    <text evidence="2 9">Belongs to the G-protein coupled receptor 1 family.</text>
</comment>
<comment type="subcellular location">
    <subcellularLocation>
        <location evidence="1">Membrane</location>
        <topology evidence="1">Multi-pass membrane protein</topology>
    </subcellularLocation>
</comment>
<evidence type="ECO:0000256" key="5">
    <source>
        <dbReference type="ARBA" id="ARBA00023040"/>
    </source>
</evidence>
<dbReference type="Proteomes" id="UP001549921">
    <property type="component" value="Unassembled WGS sequence"/>
</dbReference>